<dbReference type="Pfam" id="PF17390">
    <property type="entry name" value="Bac_rhamnosid_C"/>
    <property type="match status" value="1"/>
</dbReference>
<evidence type="ECO:0000259" key="3">
    <source>
        <dbReference type="Pfam" id="PF17390"/>
    </source>
</evidence>
<dbReference type="InterPro" id="IPR035398">
    <property type="entry name" value="Bac_rhamnosid_C"/>
</dbReference>
<sequence>MRSILYKSLCFLAAIICSLSSLAQFHREARWISVTEPQKANQWICFRKKITLKKAMATAMTKIAVDSKYWLWVNGQLVIREGGLKRGPNPQDTYYDNVDLAPYLKAGENTVAILVWYFGKKGFSHNSSGQAGLLFDLPTPSGSNWVSNASWLCRVHPAFGETQAPFPNYRLAESNIYFNAQTDIEGWFEPKFDDSHWESASEMGAVGDAPWNNLIERPIPQWHYSSLQNYINTPPLPLNSLGDTLALQLPKNLAITPYFKIEAKAGQKIDIRTDNYNGGSEPNLRTEYITKNGVQEFESPAYFNGHTVKYFFPKGIKILSVQYRATRYNYEIQGDFTCNDAFLNKLKEKALTTLNLNVRDVISDCPDRERAQWWGDVVINEGEMFYYWNQAGHQSLQKAIRELVAWQKPDGALFSPIPAGNWDRELPAQMLASIGEYGFWNYYRYTGDSALIAEVYPAIKKYLSLWEIDENHLVKHRTGGWMWHDWGQNVDVALLDNAWYFLAMKGLCKMAHLLGFEEDVAAYAYQMQEMKDAFNDTYWRGNFYRSPNYKGITDDRGNGLAVVAGLSSPEQYGSISLFLSQELHASPYMEKYILEALFLIGEDKKAIARMKTRYKSMVNSPISTLWEGWELNSATYGGGTYNHGWTGGPATLLSQYVAGISPLTNGFKTYKIQPQIGILTSIKAQVPCPAGLIKVNIQNTPQQFTLNTEVPVGMQGVISIPILTDIYSEITCNGTVIFANDKYINALPWLDLVPGNEHYFNFEVKNGGKIVFVAKNKK</sequence>
<dbReference type="SUPFAM" id="SSF49785">
    <property type="entry name" value="Galactose-binding domain-like"/>
    <property type="match status" value="1"/>
</dbReference>
<protein>
    <submittedName>
        <fullName evidence="4">Alpha-L-rhamnosidase C-terminal domain-containing protein</fullName>
    </submittedName>
</protein>
<evidence type="ECO:0000313" key="4">
    <source>
        <dbReference type="EMBL" id="MDI9865031.1"/>
    </source>
</evidence>
<dbReference type="InterPro" id="IPR008928">
    <property type="entry name" value="6-hairpin_glycosidase_sf"/>
</dbReference>
<dbReference type="Gene3D" id="2.60.120.260">
    <property type="entry name" value="Galactose-binding domain-like"/>
    <property type="match status" value="1"/>
</dbReference>
<evidence type="ECO:0000256" key="1">
    <source>
        <dbReference type="SAM" id="SignalP"/>
    </source>
</evidence>
<evidence type="ECO:0000259" key="2">
    <source>
        <dbReference type="Pfam" id="PF17389"/>
    </source>
</evidence>
<keyword evidence="1" id="KW-0732">Signal</keyword>
<evidence type="ECO:0000313" key="5">
    <source>
        <dbReference type="Proteomes" id="UP001236569"/>
    </source>
</evidence>
<dbReference type="InterPro" id="IPR012341">
    <property type="entry name" value="6hp_glycosidase-like_sf"/>
</dbReference>
<feature type="domain" description="Alpha-L-rhamnosidase six-hairpin glycosidase" evidence="2">
    <location>
        <begin position="334"/>
        <end position="657"/>
    </location>
</feature>
<comment type="caution">
    <text evidence="4">The sequence shown here is derived from an EMBL/GenBank/DDBJ whole genome shotgun (WGS) entry which is preliminary data.</text>
</comment>
<dbReference type="Pfam" id="PF17389">
    <property type="entry name" value="Bac_rhamnosid6H"/>
    <property type="match status" value="1"/>
</dbReference>
<dbReference type="SUPFAM" id="SSF48208">
    <property type="entry name" value="Six-hairpin glycosidases"/>
    <property type="match status" value="1"/>
</dbReference>
<dbReference type="RefSeq" id="WP_283370103.1">
    <property type="nucleotide sequence ID" value="NZ_JASHID010000007.1"/>
</dbReference>
<keyword evidence="5" id="KW-1185">Reference proteome</keyword>
<feature type="signal peptide" evidence="1">
    <location>
        <begin position="1"/>
        <end position="23"/>
    </location>
</feature>
<dbReference type="InterPro" id="IPR008979">
    <property type="entry name" value="Galactose-bd-like_sf"/>
</dbReference>
<name>A0ABT6YPF7_9BACT</name>
<feature type="domain" description="Alpha-L-rhamnosidase C-terminal" evidence="3">
    <location>
        <begin position="659"/>
        <end position="722"/>
    </location>
</feature>
<dbReference type="Gene3D" id="2.60.420.10">
    <property type="entry name" value="Maltose phosphorylase, domain 3"/>
    <property type="match status" value="1"/>
</dbReference>
<feature type="chain" id="PRO_5045448286" evidence="1">
    <location>
        <begin position="24"/>
        <end position="778"/>
    </location>
</feature>
<dbReference type="Proteomes" id="UP001236569">
    <property type="component" value="Unassembled WGS sequence"/>
</dbReference>
<proteinExistence type="predicted"/>
<dbReference type="EMBL" id="JASHID010000007">
    <property type="protein sequence ID" value="MDI9865031.1"/>
    <property type="molecule type" value="Genomic_DNA"/>
</dbReference>
<accession>A0ABT6YPF7</accession>
<reference evidence="4 5" key="1">
    <citation type="submission" date="2023-05" db="EMBL/GenBank/DDBJ databases">
        <title>Novel species of genus Flectobacillus isolated from stream in China.</title>
        <authorList>
            <person name="Lu H."/>
        </authorList>
    </citation>
    <scope>NUCLEOTIDE SEQUENCE [LARGE SCALE GENOMIC DNA]</scope>
    <source>
        <strain evidence="4 5">DC10W</strain>
    </source>
</reference>
<dbReference type="PANTHER" id="PTHR34987:SF2">
    <property type="entry name" value="B, PUTATIVE (AFU_ORTHOLOGUE AFUA_7G05040)-RELATED"/>
    <property type="match status" value="1"/>
</dbReference>
<organism evidence="4 5">
    <name type="scientific">Flectobacillus longus</name>
    <dbReference type="NCBI Taxonomy" id="2984207"/>
    <lineage>
        <taxon>Bacteria</taxon>
        <taxon>Pseudomonadati</taxon>
        <taxon>Bacteroidota</taxon>
        <taxon>Cytophagia</taxon>
        <taxon>Cytophagales</taxon>
        <taxon>Flectobacillaceae</taxon>
        <taxon>Flectobacillus</taxon>
    </lineage>
</organism>
<dbReference type="Gene3D" id="1.50.10.10">
    <property type="match status" value="1"/>
</dbReference>
<gene>
    <name evidence="4" type="ORF">QM480_11890</name>
</gene>
<dbReference type="PANTHER" id="PTHR34987">
    <property type="entry name" value="C, PUTATIVE (AFU_ORTHOLOGUE AFUA_3G02880)-RELATED"/>
    <property type="match status" value="1"/>
</dbReference>
<dbReference type="InterPro" id="IPR035396">
    <property type="entry name" value="Bac_rhamnosid6H"/>
</dbReference>